<dbReference type="InterPro" id="IPR029320">
    <property type="entry name" value="Acyl-CoA_ox_N"/>
</dbReference>
<dbReference type="AlphaFoldDB" id="A0A2S5B8F9"/>
<evidence type="ECO:0000256" key="1">
    <source>
        <dbReference type="ARBA" id="ARBA00001974"/>
    </source>
</evidence>
<dbReference type="Pfam" id="PF01756">
    <property type="entry name" value="ACOX"/>
    <property type="match status" value="1"/>
</dbReference>
<feature type="binding site" evidence="12">
    <location>
        <position position="184"/>
    </location>
    <ligand>
        <name>FAD</name>
        <dbReference type="ChEBI" id="CHEBI:57692"/>
    </ligand>
</feature>
<dbReference type="STRING" id="741276.A0A2S5B8F9"/>
<comment type="cofactor">
    <cofactor evidence="1">
        <name>FAD</name>
        <dbReference type="ChEBI" id="CHEBI:57692"/>
    </cofactor>
</comment>
<dbReference type="GO" id="GO:0071949">
    <property type="term" value="F:FAD binding"/>
    <property type="evidence" value="ECO:0007669"/>
    <property type="project" value="InterPro"/>
</dbReference>
<dbReference type="GO" id="GO:0003997">
    <property type="term" value="F:acyl-CoA oxidase activity"/>
    <property type="evidence" value="ECO:0007669"/>
    <property type="project" value="InterPro"/>
</dbReference>
<dbReference type="InterPro" id="IPR055060">
    <property type="entry name" value="ACOX_C_alpha1"/>
</dbReference>
<keyword evidence="4 10" id="KW-0285">Flavoprotein</keyword>
<evidence type="ECO:0000259" key="14">
    <source>
        <dbReference type="Pfam" id="PF14749"/>
    </source>
</evidence>
<evidence type="ECO:0000256" key="2">
    <source>
        <dbReference type="ARBA" id="ARBA00004275"/>
    </source>
</evidence>
<dbReference type="EMBL" id="PJQD01000042">
    <property type="protein sequence ID" value="POY73049.1"/>
    <property type="molecule type" value="Genomic_DNA"/>
</dbReference>
<comment type="caution">
    <text evidence="16">The sequence shown here is derived from an EMBL/GenBank/DDBJ whole genome shotgun (WGS) entry which is preliminary data.</text>
</comment>
<evidence type="ECO:0000256" key="8">
    <source>
        <dbReference type="ARBA" id="ARBA00023098"/>
    </source>
</evidence>
<evidence type="ECO:0000256" key="3">
    <source>
        <dbReference type="ARBA" id="ARBA00006288"/>
    </source>
</evidence>
<evidence type="ECO:0000259" key="13">
    <source>
        <dbReference type="Pfam" id="PF01756"/>
    </source>
</evidence>
<protein>
    <recommendedName>
        <fullName evidence="10">Acyl-coenzyme A oxidase</fullName>
    </recommendedName>
</protein>
<dbReference type="PIRSF" id="PIRSF000168">
    <property type="entry name" value="Acyl-CoA_oxidase"/>
    <property type="match status" value="1"/>
</dbReference>
<name>A0A2S5B8F9_9BASI</name>
<dbReference type="SUPFAM" id="SSF47203">
    <property type="entry name" value="Acyl-CoA dehydrogenase C-terminal domain-like"/>
    <property type="match status" value="2"/>
</dbReference>
<organism evidence="16 17">
    <name type="scientific">Rhodotorula taiwanensis</name>
    <dbReference type="NCBI Taxonomy" id="741276"/>
    <lineage>
        <taxon>Eukaryota</taxon>
        <taxon>Fungi</taxon>
        <taxon>Dikarya</taxon>
        <taxon>Basidiomycota</taxon>
        <taxon>Pucciniomycotina</taxon>
        <taxon>Microbotryomycetes</taxon>
        <taxon>Sporidiobolales</taxon>
        <taxon>Sporidiobolaceae</taxon>
        <taxon>Rhodotorula</taxon>
    </lineage>
</organism>
<evidence type="ECO:0000256" key="10">
    <source>
        <dbReference type="PIRNR" id="PIRNR000168"/>
    </source>
</evidence>
<reference evidence="16 17" key="1">
    <citation type="journal article" date="2018" name="Front. Microbiol.">
        <title>Prospects for Fungal Bioremediation of Acidic Radioactive Waste Sites: Characterization and Genome Sequence of Rhodotorula taiwanensis MD1149.</title>
        <authorList>
            <person name="Tkavc R."/>
            <person name="Matrosova V.Y."/>
            <person name="Grichenko O.E."/>
            <person name="Gostincar C."/>
            <person name="Volpe R.P."/>
            <person name="Klimenkova P."/>
            <person name="Gaidamakova E.K."/>
            <person name="Zhou C.E."/>
            <person name="Stewart B.J."/>
            <person name="Lyman M.G."/>
            <person name="Malfatti S.A."/>
            <person name="Rubinfeld B."/>
            <person name="Courtot M."/>
            <person name="Singh J."/>
            <person name="Dalgard C.L."/>
            <person name="Hamilton T."/>
            <person name="Frey K.G."/>
            <person name="Gunde-Cimerman N."/>
            <person name="Dugan L."/>
            <person name="Daly M.J."/>
        </authorList>
    </citation>
    <scope>NUCLEOTIDE SEQUENCE [LARGE SCALE GENOMIC DNA]</scope>
    <source>
        <strain evidence="16 17">MD1149</strain>
    </source>
</reference>
<evidence type="ECO:0000256" key="12">
    <source>
        <dbReference type="PIRSR" id="PIRSR000168-2"/>
    </source>
</evidence>
<dbReference type="OrthoDB" id="538336at2759"/>
<evidence type="ECO:0000313" key="16">
    <source>
        <dbReference type="EMBL" id="POY73049.1"/>
    </source>
</evidence>
<dbReference type="InterPro" id="IPR046373">
    <property type="entry name" value="Acyl-CoA_Oxase/DH_mid-dom_sf"/>
</dbReference>
<keyword evidence="8" id="KW-0443">Lipid metabolism</keyword>
<evidence type="ECO:0000256" key="7">
    <source>
        <dbReference type="ARBA" id="ARBA00023002"/>
    </source>
</evidence>
<gene>
    <name evidence="16" type="ORF">BMF94_3887</name>
</gene>
<dbReference type="PANTHER" id="PTHR10909:SF250">
    <property type="entry name" value="PEROXISOMAL ACYL-COENZYME A OXIDASE 1"/>
    <property type="match status" value="1"/>
</dbReference>
<dbReference type="Gene3D" id="1.10.540.10">
    <property type="entry name" value="Acyl-CoA dehydrogenase/oxidase, N-terminal domain"/>
    <property type="match status" value="1"/>
</dbReference>
<dbReference type="Pfam" id="PF22924">
    <property type="entry name" value="ACOX_C_alpha1"/>
    <property type="match status" value="1"/>
</dbReference>
<keyword evidence="17" id="KW-1185">Reference proteome</keyword>
<feature type="domain" description="Acyl-coenzyme A oxidase N-terminal" evidence="14">
    <location>
        <begin position="24"/>
        <end position="138"/>
    </location>
</feature>
<keyword evidence="7 16" id="KW-0560">Oxidoreductase</keyword>
<keyword evidence="9" id="KW-0576">Peroxisome</keyword>
<evidence type="ECO:0000259" key="15">
    <source>
        <dbReference type="Pfam" id="PF22924"/>
    </source>
</evidence>
<evidence type="ECO:0000256" key="6">
    <source>
        <dbReference type="ARBA" id="ARBA00022832"/>
    </source>
</evidence>
<feature type="domain" description="Acyl-CoA oxidase C-alpha1" evidence="15">
    <location>
        <begin position="289"/>
        <end position="453"/>
    </location>
</feature>
<dbReference type="PANTHER" id="PTHR10909">
    <property type="entry name" value="ELECTRON TRANSPORT OXIDOREDUCTASE"/>
    <property type="match status" value="1"/>
</dbReference>
<proteinExistence type="inferred from homology"/>
<dbReference type="Proteomes" id="UP000237144">
    <property type="component" value="Unassembled WGS sequence"/>
</dbReference>
<dbReference type="GO" id="GO:0055088">
    <property type="term" value="P:lipid homeostasis"/>
    <property type="evidence" value="ECO:0007669"/>
    <property type="project" value="TreeGrafter"/>
</dbReference>
<dbReference type="UniPathway" id="UPA00661"/>
<dbReference type="InterPro" id="IPR036250">
    <property type="entry name" value="AcylCo_DH-like_C"/>
</dbReference>
<feature type="domain" description="Acyl-CoA oxidase C-terminal" evidence="13">
    <location>
        <begin position="633"/>
        <end position="720"/>
    </location>
</feature>
<feature type="active site" description="Proton acceptor" evidence="11">
    <location>
        <position position="439"/>
    </location>
</feature>
<keyword evidence="6" id="KW-0276">Fatty acid metabolism</keyword>
<comment type="subcellular location">
    <subcellularLocation>
        <location evidence="2">Peroxisome</location>
    </subcellularLocation>
</comment>
<dbReference type="SUPFAM" id="SSF56645">
    <property type="entry name" value="Acyl-CoA dehydrogenase NM domain-like"/>
    <property type="match status" value="1"/>
</dbReference>
<evidence type="ECO:0000256" key="9">
    <source>
        <dbReference type="ARBA" id="ARBA00023140"/>
    </source>
</evidence>
<evidence type="ECO:0000256" key="11">
    <source>
        <dbReference type="PIRSR" id="PIRSR000168-1"/>
    </source>
</evidence>
<keyword evidence="5 10" id="KW-0274">FAD</keyword>
<dbReference type="Pfam" id="PF14749">
    <property type="entry name" value="Acyl-CoA_ox_N"/>
    <property type="match status" value="1"/>
</dbReference>
<dbReference type="InterPro" id="IPR037069">
    <property type="entry name" value="AcylCoA_DH/ox_N_sf"/>
</dbReference>
<evidence type="ECO:0000256" key="5">
    <source>
        <dbReference type="ARBA" id="ARBA00022827"/>
    </source>
</evidence>
<feature type="binding site" evidence="12">
    <location>
        <position position="145"/>
    </location>
    <ligand>
        <name>FAD</name>
        <dbReference type="ChEBI" id="CHEBI:57692"/>
    </ligand>
</feature>
<evidence type="ECO:0000256" key="4">
    <source>
        <dbReference type="ARBA" id="ARBA00022630"/>
    </source>
</evidence>
<dbReference type="Gene3D" id="1.20.140.10">
    <property type="entry name" value="Butyryl-CoA Dehydrogenase, subunit A, domain 3"/>
    <property type="match status" value="2"/>
</dbReference>
<dbReference type="FunFam" id="2.40.110.10:FF:000003">
    <property type="entry name" value="Acyl-coenzyme A oxidase"/>
    <property type="match status" value="1"/>
</dbReference>
<accession>A0A2S5B8F9</accession>
<sequence length="736" mass="79926">MGGMTGSSQTALDIRDARQRASFDPEALNAVLSAGSRDQKLRRRIVEVLSHDKRFDKTPKPYLSRAQQLERGLRIMRDLFAVVDEQGWGPEEYHTALSLVDEPLGLNLHEIAFTPVIQSQGSDEQQAEWLPKCYSHEILGCYLQTELGHGSNVQQLETTATYDAEKDAFVLHSGPVSATKWWIGALGVMSTHGVVQARLILDGQDKGPHLFIIQLRSLKDHSLMPGIEAGEIGPKVHGAMSAVDNGFARFNRVSIPRKNMLSRFARVEPPRSAGGSPQYVQPPHSKLSFGGMVYIRAQMIGSLAWQLARAVTISTRYLHMRRQFAGPDSTGSSQREEQVIQYPSVYMRVVPQVVNAIVFITAGKEMATLYRTMSGQLASGDTTLLAETHAISSGLKTYVSSNVVEGAETVRRAMGGHGFLASTGIGRIYATELPSTTYEGDNFILNLQVARSALKAFGAVVAAKSAQDAQSRLTPSSAYLSSLVPPPQLPLAAPQSTADWTTHASLLRLLSLRAALTVARVARLMQQGKQFGDLSWECVTLSEAVVEAFLAKVMVDALGKNGSLASGGGGSNEQKVLERIVTFHSHVLNFTGSRQIDAKAGVQFLLHRVQRALPALLELGIIAAPPPPTLSSLKNGASSLSSLDHLREALDEQARDLLPELVGITDAFGFSDYELDSVVSRDGGVYERMLAKAQADQTINIGSKADQERLYSDFIKPVLQRGERINAQKQGGAPKL</sequence>
<dbReference type="GO" id="GO:0033540">
    <property type="term" value="P:fatty acid beta-oxidation using acyl-CoA oxidase"/>
    <property type="evidence" value="ECO:0007669"/>
    <property type="project" value="UniProtKB-UniPathway"/>
</dbReference>
<evidence type="ECO:0000313" key="17">
    <source>
        <dbReference type="Proteomes" id="UP000237144"/>
    </source>
</evidence>
<dbReference type="InterPro" id="IPR002655">
    <property type="entry name" value="Acyl-CoA_oxidase_C"/>
</dbReference>
<dbReference type="InterPro" id="IPR009100">
    <property type="entry name" value="AcylCoA_DH/oxidase_NM_dom_sf"/>
</dbReference>
<dbReference type="Gene3D" id="2.40.110.10">
    <property type="entry name" value="Butyryl-CoA Dehydrogenase, subunit A, domain 2"/>
    <property type="match status" value="1"/>
</dbReference>
<dbReference type="GO" id="GO:0005777">
    <property type="term" value="C:peroxisome"/>
    <property type="evidence" value="ECO:0007669"/>
    <property type="project" value="UniProtKB-SubCell"/>
</dbReference>
<dbReference type="GO" id="GO:0005504">
    <property type="term" value="F:fatty acid binding"/>
    <property type="evidence" value="ECO:0007669"/>
    <property type="project" value="TreeGrafter"/>
</dbReference>
<comment type="similarity">
    <text evidence="3 10">Belongs to the acyl-CoA oxidase family.</text>
</comment>
<dbReference type="InterPro" id="IPR012258">
    <property type="entry name" value="Acyl-CoA_oxidase"/>
</dbReference>